<sequence>MATDLNPDALDPALDDELAAVEQLAQARDAIIAQVRKRIFGQDELIEHLLIAIFARGHCLLMGVPGLAKTYLIATLSQVLDLDFNRIQFTPDLMPADITGTDILEEDQATGKRVFKFLQGPVFTNLLLADEINRTPPKTQAALLQSMAEYRVSAGGTTYELDLPFLVFATQNPIEQEGTYPLPEAQLDRFMFHLKVDYPDLEDELAIVRNTTTNHKPPIEKVLNAETILRLQELVLKVPVSDEVVAYAVNLVRKTRPNDPSAPEVVQRYVSFGAGPRAGQAIILAGKARALLDGRLTVSTEDIDYLAPSILRHRLLTNFQAEAQGLTPEKIIAQIVAG</sequence>
<dbReference type="AlphaFoldDB" id="A0A328C8X5"/>
<evidence type="ECO:0000256" key="1">
    <source>
        <dbReference type="ARBA" id="ARBA00022741"/>
    </source>
</evidence>
<gene>
    <name evidence="6" type="ORF">DL240_11030</name>
</gene>
<dbReference type="PIRSF" id="PIRSF002849">
    <property type="entry name" value="AAA_ATPase_chaperone_MoxR_prd"/>
    <property type="match status" value="1"/>
</dbReference>
<evidence type="ECO:0000259" key="5">
    <source>
        <dbReference type="Pfam" id="PF17863"/>
    </source>
</evidence>
<keyword evidence="1" id="KW-0547">Nucleotide-binding</keyword>
<dbReference type="PANTHER" id="PTHR42759">
    <property type="entry name" value="MOXR FAMILY PROTEIN"/>
    <property type="match status" value="1"/>
</dbReference>
<dbReference type="SUPFAM" id="SSF52540">
    <property type="entry name" value="P-loop containing nucleoside triphosphate hydrolases"/>
    <property type="match status" value="1"/>
</dbReference>
<dbReference type="GO" id="GO:0005524">
    <property type="term" value="F:ATP binding"/>
    <property type="evidence" value="ECO:0007669"/>
    <property type="project" value="UniProtKB-KW"/>
</dbReference>
<evidence type="ECO:0000313" key="7">
    <source>
        <dbReference type="Proteomes" id="UP000249169"/>
    </source>
</evidence>
<dbReference type="InterPro" id="IPR050764">
    <property type="entry name" value="CbbQ/NirQ/NorQ/GpvN"/>
</dbReference>
<name>A0A328C8X5_9DELT</name>
<feature type="domain" description="ChlI/MoxR AAA lid" evidence="5">
    <location>
        <begin position="266"/>
        <end position="335"/>
    </location>
</feature>
<proteinExistence type="inferred from homology"/>
<dbReference type="Gene3D" id="1.10.8.80">
    <property type="entry name" value="Magnesium chelatase subunit I, C-Terminal domain"/>
    <property type="match status" value="1"/>
</dbReference>
<dbReference type="Pfam" id="PF17863">
    <property type="entry name" value="AAA_lid_2"/>
    <property type="match status" value="1"/>
</dbReference>
<dbReference type="Proteomes" id="UP000249169">
    <property type="component" value="Unassembled WGS sequence"/>
</dbReference>
<feature type="domain" description="ATPase AAA-3" evidence="4">
    <location>
        <begin position="58"/>
        <end position="192"/>
    </location>
</feature>
<dbReference type="InterPro" id="IPR041628">
    <property type="entry name" value="ChlI/MoxR_AAA_lid"/>
</dbReference>
<dbReference type="OrthoDB" id="9808397at2"/>
<keyword evidence="7" id="KW-1185">Reference proteome</keyword>
<comment type="similarity">
    <text evidence="3">Belongs to the MoxR family.</text>
</comment>
<evidence type="ECO:0000256" key="3">
    <source>
        <dbReference type="ARBA" id="ARBA00061607"/>
    </source>
</evidence>
<evidence type="ECO:0000256" key="2">
    <source>
        <dbReference type="ARBA" id="ARBA00022840"/>
    </source>
</evidence>
<dbReference type="Pfam" id="PF07726">
    <property type="entry name" value="AAA_3"/>
    <property type="match status" value="1"/>
</dbReference>
<dbReference type="InterPro" id="IPR011703">
    <property type="entry name" value="ATPase_AAA-3"/>
</dbReference>
<dbReference type="PANTHER" id="PTHR42759:SF1">
    <property type="entry name" value="MAGNESIUM-CHELATASE SUBUNIT CHLD"/>
    <property type="match status" value="1"/>
</dbReference>
<dbReference type="GO" id="GO:0016887">
    <property type="term" value="F:ATP hydrolysis activity"/>
    <property type="evidence" value="ECO:0007669"/>
    <property type="project" value="InterPro"/>
</dbReference>
<keyword evidence="2" id="KW-0067">ATP-binding</keyword>
<dbReference type="InterPro" id="IPR027417">
    <property type="entry name" value="P-loop_NTPase"/>
</dbReference>
<dbReference type="RefSeq" id="WP_111729946.1">
    <property type="nucleotide sequence ID" value="NZ_QHKO01000004.1"/>
</dbReference>
<accession>A0A328C8X5</accession>
<reference evidence="6 7" key="1">
    <citation type="submission" date="2018-05" db="EMBL/GenBank/DDBJ databases">
        <title>Lujinxingia marina gen. nov. sp. nov., a new facultative anaerobic member of the class Deltaproteobacteria, and proposal of Lujinxingaceae fam. nov.</title>
        <authorList>
            <person name="Li C.-M."/>
        </authorList>
    </citation>
    <scope>NUCLEOTIDE SEQUENCE [LARGE SCALE GENOMIC DNA]</scope>
    <source>
        <strain evidence="6 7">B210</strain>
    </source>
</reference>
<protein>
    <submittedName>
        <fullName evidence="6">AAA family ATPase</fullName>
    </submittedName>
</protein>
<dbReference type="Gene3D" id="3.40.50.300">
    <property type="entry name" value="P-loop containing nucleotide triphosphate hydrolases"/>
    <property type="match status" value="1"/>
</dbReference>
<dbReference type="FunFam" id="3.40.50.300:FF:000640">
    <property type="entry name" value="MoxR family ATPase"/>
    <property type="match status" value="1"/>
</dbReference>
<organism evidence="6 7">
    <name type="scientific">Lujinxingia litoralis</name>
    <dbReference type="NCBI Taxonomy" id="2211119"/>
    <lineage>
        <taxon>Bacteria</taxon>
        <taxon>Deltaproteobacteria</taxon>
        <taxon>Bradymonadales</taxon>
        <taxon>Lujinxingiaceae</taxon>
        <taxon>Lujinxingia</taxon>
    </lineage>
</organism>
<evidence type="ECO:0000259" key="4">
    <source>
        <dbReference type="Pfam" id="PF07726"/>
    </source>
</evidence>
<evidence type="ECO:0000313" key="6">
    <source>
        <dbReference type="EMBL" id="RAL22375.1"/>
    </source>
</evidence>
<comment type="caution">
    <text evidence="6">The sequence shown here is derived from an EMBL/GenBank/DDBJ whole genome shotgun (WGS) entry which is preliminary data.</text>
</comment>
<dbReference type="EMBL" id="QHKO01000004">
    <property type="protein sequence ID" value="RAL22375.1"/>
    <property type="molecule type" value="Genomic_DNA"/>
</dbReference>